<keyword evidence="6" id="KW-0547">Nucleotide-binding</keyword>
<evidence type="ECO:0000256" key="7">
    <source>
        <dbReference type="ARBA" id="ARBA00022800"/>
    </source>
</evidence>
<dbReference type="InterPro" id="IPR050124">
    <property type="entry name" value="tRNA_CCA-adding_enzyme"/>
</dbReference>
<evidence type="ECO:0000259" key="13">
    <source>
        <dbReference type="Pfam" id="PF01966"/>
    </source>
</evidence>
<evidence type="ECO:0000256" key="3">
    <source>
        <dbReference type="ARBA" id="ARBA00022694"/>
    </source>
</evidence>
<accession>A0ABM7PGU9</accession>
<comment type="similarity">
    <text evidence="11">Belongs to the tRNA nucleotidyltransferase/poly(A) polymerase family.</text>
</comment>
<evidence type="ECO:0000256" key="4">
    <source>
        <dbReference type="ARBA" id="ARBA00022695"/>
    </source>
</evidence>
<dbReference type="SUPFAM" id="SSF81301">
    <property type="entry name" value="Nucleotidyltransferase"/>
    <property type="match status" value="1"/>
</dbReference>
<evidence type="ECO:0000259" key="12">
    <source>
        <dbReference type="Pfam" id="PF01743"/>
    </source>
</evidence>
<dbReference type="InterPro" id="IPR032828">
    <property type="entry name" value="PolyA_RNA-bd"/>
</dbReference>
<gene>
    <name evidence="16" type="ORF">DSLASN_20560</name>
</gene>
<dbReference type="Pfam" id="PF12627">
    <property type="entry name" value="PolyA_pol_RNAbd"/>
    <property type="match status" value="1"/>
</dbReference>
<keyword evidence="17" id="KW-1185">Reference proteome</keyword>
<keyword evidence="8" id="KW-0067">ATP-binding</keyword>
<dbReference type="Proteomes" id="UP001320148">
    <property type="component" value="Chromosome"/>
</dbReference>
<evidence type="ECO:0000259" key="15">
    <source>
        <dbReference type="Pfam" id="PF13735"/>
    </source>
</evidence>
<feature type="domain" description="tRNA nucleotidyltransferase/poly(A) polymerase RNA and SrmB- binding" evidence="14">
    <location>
        <begin position="161"/>
        <end position="217"/>
    </location>
</feature>
<feature type="domain" description="CCA-adding enzyme C-terminal" evidence="15">
    <location>
        <begin position="384"/>
        <end position="432"/>
    </location>
</feature>
<dbReference type="EMBL" id="AP024488">
    <property type="protein sequence ID" value="BCS96424.1"/>
    <property type="molecule type" value="Genomic_DNA"/>
</dbReference>
<keyword evidence="9" id="KW-0460">Magnesium</keyword>
<dbReference type="InterPro" id="IPR006674">
    <property type="entry name" value="HD_domain"/>
</dbReference>
<evidence type="ECO:0000256" key="8">
    <source>
        <dbReference type="ARBA" id="ARBA00022840"/>
    </source>
</evidence>
<feature type="domain" description="HD" evidence="13">
    <location>
        <begin position="233"/>
        <end position="317"/>
    </location>
</feature>
<dbReference type="RefSeq" id="WP_236892738.1">
    <property type="nucleotide sequence ID" value="NZ_AP024488.1"/>
</dbReference>
<organism evidence="16 17">
    <name type="scientific">Desulfoluna limicola</name>
    <dbReference type="NCBI Taxonomy" id="2810562"/>
    <lineage>
        <taxon>Bacteria</taxon>
        <taxon>Pseudomonadati</taxon>
        <taxon>Thermodesulfobacteriota</taxon>
        <taxon>Desulfobacteria</taxon>
        <taxon>Desulfobacterales</taxon>
        <taxon>Desulfolunaceae</taxon>
        <taxon>Desulfoluna</taxon>
    </lineage>
</organism>
<keyword evidence="2 11" id="KW-0808">Transferase</keyword>
<reference evidence="16 17" key="1">
    <citation type="submission" date="2021-02" db="EMBL/GenBank/DDBJ databases">
        <title>Complete genome of Desulfoluna sp. strain ASN36.</title>
        <authorList>
            <person name="Takahashi A."/>
            <person name="Kojima H."/>
            <person name="Fukui M."/>
        </authorList>
    </citation>
    <scope>NUCLEOTIDE SEQUENCE [LARGE SCALE GENOMIC DNA]</scope>
    <source>
        <strain evidence="16 17">ASN36</strain>
    </source>
</reference>
<evidence type="ECO:0000256" key="2">
    <source>
        <dbReference type="ARBA" id="ARBA00022679"/>
    </source>
</evidence>
<dbReference type="SUPFAM" id="SSF81891">
    <property type="entry name" value="Poly A polymerase C-terminal region-like"/>
    <property type="match status" value="1"/>
</dbReference>
<evidence type="ECO:0000313" key="16">
    <source>
        <dbReference type="EMBL" id="BCS96424.1"/>
    </source>
</evidence>
<protein>
    <submittedName>
        <fullName evidence="16">HDIG domain-containing protein</fullName>
    </submittedName>
</protein>
<dbReference type="PANTHER" id="PTHR47545:SF1">
    <property type="entry name" value="MULTIFUNCTIONAL CCA PROTEIN"/>
    <property type="match status" value="1"/>
</dbReference>
<dbReference type="Gene3D" id="3.30.460.10">
    <property type="entry name" value="Beta Polymerase, domain 2"/>
    <property type="match status" value="1"/>
</dbReference>
<evidence type="ECO:0000313" key="17">
    <source>
        <dbReference type="Proteomes" id="UP001320148"/>
    </source>
</evidence>
<comment type="cofactor">
    <cofactor evidence="1">
        <name>Mg(2+)</name>
        <dbReference type="ChEBI" id="CHEBI:18420"/>
    </cofactor>
</comment>
<keyword evidence="10 11" id="KW-0694">RNA-binding</keyword>
<evidence type="ECO:0000256" key="5">
    <source>
        <dbReference type="ARBA" id="ARBA00022723"/>
    </source>
</evidence>
<feature type="domain" description="Poly A polymerase head" evidence="12">
    <location>
        <begin position="30"/>
        <end position="131"/>
    </location>
</feature>
<dbReference type="Gene3D" id="1.10.246.80">
    <property type="match status" value="1"/>
</dbReference>
<keyword evidence="7" id="KW-0692">RNA repair</keyword>
<evidence type="ECO:0000256" key="10">
    <source>
        <dbReference type="ARBA" id="ARBA00022884"/>
    </source>
</evidence>
<dbReference type="Pfam" id="PF01966">
    <property type="entry name" value="HD"/>
    <property type="match status" value="1"/>
</dbReference>
<evidence type="ECO:0000256" key="1">
    <source>
        <dbReference type="ARBA" id="ARBA00001946"/>
    </source>
</evidence>
<evidence type="ECO:0000256" key="11">
    <source>
        <dbReference type="RuleBase" id="RU003953"/>
    </source>
</evidence>
<dbReference type="CDD" id="cd05398">
    <property type="entry name" value="NT_ClassII-CCAase"/>
    <property type="match status" value="1"/>
</dbReference>
<keyword evidence="4" id="KW-0548">Nucleotidyltransferase</keyword>
<dbReference type="InterPro" id="IPR002646">
    <property type="entry name" value="PolA_pol_head_dom"/>
</dbReference>
<dbReference type="InterPro" id="IPR043519">
    <property type="entry name" value="NT_sf"/>
</dbReference>
<dbReference type="Pfam" id="PF01743">
    <property type="entry name" value="PolyA_pol"/>
    <property type="match status" value="1"/>
</dbReference>
<evidence type="ECO:0000256" key="6">
    <source>
        <dbReference type="ARBA" id="ARBA00022741"/>
    </source>
</evidence>
<dbReference type="Pfam" id="PF13735">
    <property type="entry name" value="tRNA_NucTran2_2"/>
    <property type="match status" value="1"/>
</dbReference>
<keyword evidence="5" id="KW-0479">Metal-binding</keyword>
<evidence type="ECO:0000256" key="9">
    <source>
        <dbReference type="ARBA" id="ARBA00022842"/>
    </source>
</evidence>
<dbReference type="Gene3D" id="1.10.3090.10">
    <property type="entry name" value="cca-adding enzyme, domain 2"/>
    <property type="match status" value="1"/>
</dbReference>
<evidence type="ECO:0000259" key="14">
    <source>
        <dbReference type="Pfam" id="PF12627"/>
    </source>
</evidence>
<sequence length="453" mass="50314">MRIEREAFSAHATALNVLARLRREGFQAVVAGGAVRDCLLGHPVRELDIATEAAAHEIVALFNGRRVEEVGRSFPLVLVDGVEVATFRGDSLKEDLLRRDLTFNAMAWCPETLTVIDPWGGVDDLAARVVRFTGDPLARIEEDPLRLLRAARFVAELPGSMAETSLGAMRERADAVNGVAPERIHHEILKAMAGETPSLFFETLRKGGLLVYLFPEMLKSVGHDGGFHHDETVWEHMMMATDAISPKFPLLRLAMALHDVAKPQCVDMGKNGIRFLDHEKKGEPLVDDYLERLGFSNHQRAFVSKIVRHHMRRIDADTTPKAVRRILRDLNDSDLPWRDWMRGVIADGKANRKKKGGYSLAEIRLMVRAVYTETSPKQKGAFSLAHLAVSGHDLITQVGIPQGPQVGIVLKALLDKVIETPELNEKEALLKEAAKLSEMDQSMPPAARVAKPR</sequence>
<proteinExistence type="inferred from homology"/>
<keyword evidence="3" id="KW-0819">tRNA processing</keyword>
<dbReference type="PANTHER" id="PTHR47545">
    <property type="entry name" value="MULTIFUNCTIONAL CCA PROTEIN"/>
    <property type="match status" value="1"/>
</dbReference>
<name>A0ABM7PGU9_9BACT</name>
<dbReference type="InterPro" id="IPR032810">
    <property type="entry name" value="CCA-adding_enz_C"/>
</dbReference>